<name>A0A3T0D4W0_9FIRM</name>
<evidence type="ECO:0000256" key="11">
    <source>
        <dbReference type="SAM" id="Phobius"/>
    </source>
</evidence>
<proteinExistence type="predicted"/>
<dbReference type="InterPro" id="IPR006408">
    <property type="entry name" value="P-type_ATPase_IIB"/>
</dbReference>
<dbReference type="FunFam" id="3.40.50.1000:FF:000001">
    <property type="entry name" value="Phospholipid-transporting ATPase IC"/>
    <property type="match status" value="1"/>
</dbReference>
<dbReference type="InterPro" id="IPR023298">
    <property type="entry name" value="ATPase_P-typ_TM_dom_sf"/>
</dbReference>
<evidence type="ECO:0000256" key="3">
    <source>
        <dbReference type="ARBA" id="ARBA00022568"/>
    </source>
</evidence>
<keyword evidence="6" id="KW-0106">Calcium</keyword>
<dbReference type="SFLD" id="SFLDS00003">
    <property type="entry name" value="Haloacid_Dehalogenase"/>
    <property type="match status" value="1"/>
</dbReference>
<evidence type="ECO:0000256" key="8">
    <source>
        <dbReference type="ARBA" id="ARBA00022967"/>
    </source>
</evidence>
<keyword evidence="14" id="KW-1185">Reference proteome</keyword>
<dbReference type="InterPro" id="IPR018303">
    <property type="entry name" value="ATPase_P-typ_P_site"/>
</dbReference>
<keyword evidence="10 11" id="KW-0472">Membrane</keyword>
<evidence type="ECO:0000256" key="2">
    <source>
        <dbReference type="ARBA" id="ARBA00012790"/>
    </source>
</evidence>
<comment type="subcellular location">
    <subcellularLocation>
        <location evidence="1">Membrane</location>
        <topology evidence="1">Multi-pass membrane protein</topology>
    </subcellularLocation>
</comment>
<organism evidence="13 14">
    <name type="scientific">Caldicellulosiruptor changbaiensis</name>
    <dbReference type="NCBI Taxonomy" id="1222016"/>
    <lineage>
        <taxon>Bacteria</taxon>
        <taxon>Bacillati</taxon>
        <taxon>Bacillota</taxon>
        <taxon>Bacillota incertae sedis</taxon>
        <taxon>Caldicellulosiruptorales</taxon>
        <taxon>Caldicellulosiruptoraceae</taxon>
        <taxon>Caldicellulosiruptor</taxon>
    </lineage>
</organism>
<evidence type="ECO:0000313" key="13">
    <source>
        <dbReference type="EMBL" id="AZT90074.1"/>
    </source>
</evidence>
<feature type="transmembrane region" description="Helical" evidence="11">
    <location>
        <begin position="223"/>
        <end position="241"/>
    </location>
</feature>
<evidence type="ECO:0000256" key="6">
    <source>
        <dbReference type="ARBA" id="ARBA00022837"/>
    </source>
</evidence>
<dbReference type="SFLD" id="SFLDG00002">
    <property type="entry name" value="C1.7:_P-type_atpase_like"/>
    <property type="match status" value="1"/>
</dbReference>
<dbReference type="EMBL" id="CP034791">
    <property type="protein sequence ID" value="AZT90074.1"/>
    <property type="molecule type" value="Genomic_DNA"/>
</dbReference>
<dbReference type="GO" id="GO:0005388">
    <property type="term" value="F:P-type calcium transporter activity"/>
    <property type="evidence" value="ECO:0007669"/>
    <property type="project" value="UniProtKB-EC"/>
</dbReference>
<protein>
    <recommendedName>
        <fullName evidence="2">P-type Ca(2+) transporter</fullName>
        <ecNumber evidence="2">7.2.2.10</ecNumber>
    </recommendedName>
</protein>
<evidence type="ECO:0000256" key="5">
    <source>
        <dbReference type="ARBA" id="ARBA00022741"/>
    </source>
</evidence>
<feature type="transmembrane region" description="Helical" evidence="11">
    <location>
        <begin position="253"/>
        <end position="277"/>
    </location>
</feature>
<evidence type="ECO:0000256" key="1">
    <source>
        <dbReference type="ARBA" id="ARBA00004141"/>
    </source>
</evidence>
<feature type="domain" description="Cation-transporting P-type ATPase N-terminal" evidence="12">
    <location>
        <begin position="7"/>
        <end position="66"/>
    </location>
</feature>
<dbReference type="NCBIfam" id="TIGR01517">
    <property type="entry name" value="ATPase-IIB_Ca"/>
    <property type="match status" value="1"/>
</dbReference>
<dbReference type="PRINTS" id="PR00119">
    <property type="entry name" value="CATATPASE"/>
</dbReference>
<dbReference type="GO" id="GO:0016887">
    <property type="term" value="F:ATP hydrolysis activity"/>
    <property type="evidence" value="ECO:0007669"/>
    <property type="project" value="InterPro"/>
</dbReference>
<dbReference type="InterPro" id="IPR004014">
    <property type="entry name" value="ATPase_P-typ_cation-transptr_N"/>
</dbReference>
<dbReference type="SUPFAM" id="SSF81660">
    <property type="entry name" value="Metal cation-transporting ATPase, ATP-binding domain N"/>
    <property type="match status" value="1"/>
</dbReference>
<dbReference type="InterPro" id="IPR001757">
    <property type="entry name" value="P_typ_ATPase"/>
</dbReference>
<dbReference type="Gene3D" id="2.70.150.10">
    <property type="entry name" value="Calcium-transporting ATPase, cytoplasmic transduction domain A"/>
    <property type="match status" value="1"/>
</dbReference>
<feature type="transmembrane region" description="Helical" evidence="11">
    <location>
        <begin position="723"/>
        <end position="747"/>
    </location>
</feature>
<dbReference type="Pfam" id="PF13246">
    <property type="entry name" value="Cation_ATPase"/>
    <property type="match status" value="1"/>
</dbReference>
<dbReference type="InterPro" id="IPR023214">
    <property type="entry name" value="HAD_sf"/>
</dbReference>
<dbReference type="SUPFAM" id="SSF81665">
    <property type="entry name" value="Calcium ATPase, transmembrane domain M"/>
    <property type="match status" value="1"/>
</dbReference>
<dbReference type="AlphaFoldDB" id="A0A3T0D4W0"/>
<dbReference type="GO" id="GO:0005524">
    <property type="term" value="F:ATP binding"/>
    <property type="evidence" value="ECO:0007669"/>
    <property type="project" value="UniProtKB-KW"/>
</dbReference>
<dbReference type="Gene3D" id="1.20.1110.10">
    <property type="entry name" value="Calcium-transporting ATPase, transmembrane domain"/>
    <property type="match status" value="1"/>
</dbReference>
<keyword evidence="3" id="KW-0813">Transport</keyword>
<keyword evidence="3" id="KW-0109">Calcium transport</keyword>
<dbReference type="KEGG" id="ccha:ELD05_05085"/>
<keyword evidence="8" id="KW-1278">Translocase</keyword>
<feature type="transmembrane region" description="Helical" evidence="11">
    <location>
        <begin position="789"/>
        <end position="813"/>
    </location>
</feature>
<dbReference type="SMART" id="SM00831">
    <property type="entry name" value="Cation_ATPase_N"/>
    <property type="match status" value="1"/>
</dbReference>
<dbReference type="InterPro" id="IPR044492">
    <property type="entry name" value="P_typ_ATPase_HD_dom"/>
</dbReference>
<dbReference type="InterPro" id="IPR006068">
    <property type="entry name" value="ATPase_P-typ_cation-transptr_C"/>
</dbReference>
<dbReference type="EC" id="7.2.2.10" evidence="2"/>
<dbReference type="SFLD" id="SFLDF00027">
    <property type="entry name" value="p-type_atpase"/>
    <property type="match status" value="1"/>
</dbReference>
<dbReference type="PANTHER" id="PTHR42861">
    <property type="entry name" value="CALCIUM-TRANSPORTING ATPASE"/>
    <property type="match status" value="1"/>
</dbReference>
<dbReference type="NCBIfam" id="TIGR01494">
    <property type="entry name" value="ATPase_P-type"/>
    <property type="match status" value="2"/>
</dbReference>
<gene>
    <name evidence="13" type="ORF">ELD05_05085</name>
</gene>
<dbReference type="InterPro" id="IPR059000">
    <property type="entry name" value="ATPase_P-type_domA"/>
</dbReference>
<dbReference type="Pfam" id="PF00690">
    <property type="entry name" value="Cation_ATPase_N"/>
    <property type="match status" value="1"/>
</dbReference>
<dbReference type="InterPro" id="IPR008250">
    <property type="entry name" value="ATPase_P-typ_transduc_dom_A_sf"/>
</dbReference>
<dbReference type="GO" id="GO:0016020">
    <property type="term" value="C:membrane"/>
    <property type="evidence" value="ECO:0007669"/>
    <property type="project" value="UniProtKB-SubCell"/>
</dbReference>
<dbReference type="RefSeq" id="WP_127351592.1">
    <property type="nucleotide sequence ID" value="NZ_CP034791.1"/>
</dbReference>
<evidence type="ECO:0000256" key="10">
    <source>
        <dbReference type="ARBA" id="ARBA00023136"/>
    </source>
</evidence>
<reference evidence="13 14" key="1">
    <citation type="submission" date="2018-12" db="EMBL/GenBank/DDBJ databases">
        <title>Genome sequence from the cellulolytic species, Caldicellulosiruptor changbaiensis.</title>
        <authorList>
            <person name="Blumer-Schuette S.E."/>
            <person name="Mendoza C."/>
        </authorList>
    </citation>
    <scope>NUCLEOTIDE SEQUENCE [LARGE SCALE GENOMIC DNA]</scope>
    <source>
        <strain evidence="13 14">CBS-Z</strain>
    </source>
</reference>
<dbReference type="Pfam" id="PF00122">
    <property type="entry name" value="E1-E2_ATPase"/>
    <property type="match status" value="1"/>
</dbReference>
<sequence length="851" mass="94678">MVNKLLEFHGSGLSSNEAEKNIERFGLNEIKLENKKSALSIFFDQFKDILVVILALSTAVSFLLGEFLDAVVIFFLIILNGILGFVQEFRAERAVESLKNYISYKAKVIRDRKVDVIETKFVTINDIVIIEEGDRVPADGILVEGFSLSIDESILTGESVPAEKDVKGENKLYMGTYVIKGKGVMKVTSIGLDTKMGKIAKALTEIKETKTPLELRLNQLGKLLALICLSVCAIIVILGILRKQNIYEMFMIGISLAVAAIPEGLPAVVTITLAIGVQRMAKKNALIRKLSSVETLGCVNIICSDKTGTLTENKMTVKRIETVDMSIEVEGTGYDLKGRILSNGRIVKNQLLDYIMLCAINCNNAEFEDDKNEQFKISGDPTEIALLVLAKKYRENLNKGVRIIEIPFDSHRRYMGVVVKYDQNSILFVKGAFEKLIDKCKYYMSECGTIKQLGYNEKRIITKKNESMCMSSMRVLLLCMKYGSDTVDGMILLGLVGMIDPAKRGVKLAIEKAKRAGVKTIMITGDHKLTAFSIAKELGIASSFEEVVEGEELEKDEKVFERNIDKISVFARVDPLNKLRIVRMLKKKGNIIAMTGDGVNDAPAIKEADIGIAMGISGSDVTKEAASMILLDDNYTTIVHAIEEGRLIYNNIKKFIKYLLACNIGEVLIMFFTSLLNLPIALLPMQILWINLVTDGFPAAALSMSKSEDSLMRQKPRPKDESIFAGGLLKEIVLRGFAIGCFATLSFYLPIMKGYDIKMARTIAFATLVLSQLIYSFECSTQKRNIFNMLFGNLYLLFSVIISFVLFLLVIYIPQLGIVFEVNCLGYLEWGIIIICSLFPSLLHSIFAKNI</sequence>
<dbReference type="SUPFAM" id="SSF81653">
    <property type="entry name" value="Calcium ATPase, transduction domain A"/>
    <property type="match status" value="1"/>
</dbReference>
<evidence type="ECO:0000259" key="12">
    <source>
        <dbReference type="SMART" id="SM00831"/>
    </source>
</evidence>
<dbReference type="Gene3D" id="3.40.50.1000">
    <property type="entry name" value="HAD superfamily/HAD-like"/>
    <property type="match status" value="1"/>
</dbReference>
<dbReference type="InterPro" id="IPR023299">
    <property type="entry name" value="ATPase_P-typ_cyto_dom_N"/>
</dbReference>
<evidence type="ECO:0000313" key="14">
    <source>
        <dbReference type="Proteomes" id="UP000282930"/>
    </source>
</evidence>
<keyword evidence="9 11" id="KW-1133">Transmembrane helix</keyword>
<keyword evidence="13" id="KW-0378">Hydrolase</keyword>
<dbReference type="InterPro" id="IPR036412">
    <property type="entry name" value="HAD-like_sf"/>
</dbReference>
<evidence type="ECO:0000256" key="7">
    <source>
        <dbReference type="ARBA" id="ARBA00022840"/>
    </source>
</evidence>
<dbReference type="PRINTS" id="PR00121">
    <property type="entry name" value="NAKATPASE"/>
</dbReference>
<dbReference type="Gene3D" id="3.40.1110.10">
    <property type="entry name" value="Calcium-transporting ATPase, cytoplasmic domain N"/>
    <property type="match status" value="1"/>
</dbReference>
<dbReference type="PROSITE" id="PS00154">
    <property type="entry name" value="ATPASE_E1_E2"/>
    <property type="match status" value="1"/>
</dbReference>
<feature type="transmembrane region" description="Helical" evidence="11">
    <location>
        <begin position="825"/>
        <end position="847"/>
    </location>
</feature>
<feature type="transmembrane region" description="Helical" evidence="11">
    <location>
        <begin position="70"/>
        <end position="89"/>
    </location>
</feature>
<keyword evidence="3" id="KW-0406">Ion transport</keyword>
<dbReference type="Pfam" id="PF00689">
    <property type="entry name" value="Cation_ATPase_C"/>
    <property type="match status" value="1"/>
</dbReference>
<keyword evidence="7" id="KW-0067">ATP-binding</keyword>
<evidence type="ECO:0000256" key="9">
    <source>
        <dbReference type="ARBA" id="ARBA00022989"/>
    </source>
</evidence>
<keyword evidence="4 11" id="KW-0812">Transmembrane</keyword>
<evidence type="ECO:0000256" key="4">
    <source>
        <dbReference type="ARBA" id="ARBA00022692"/>
    </source>
</evidence>
<feature type="transmembrane region" description="Helical" evidence="11">
    <location>
        <begin position="655"/>
        <end position="676"/>
    </location>
</feature>
<dbReference type="SUPFAM" id="SSF56784">
    <property type="entry name" value="HAD-like"/>
    <property type="match status" value="1"/>
</dbReference>
<dbReference type="Proteomes" id="UP000282930">
    <property type="component" value="Chromosome"/>
</dbReference>
<keyword evidence="5" id="KW-0547">Nucleotide-binding</keyword>
<accession>A0A3T0D4W0</accession>